<accession>B8HPP8</accession>
<dbReference type="EMBL" id="CP001344">
    <property type="protein sequence ID" value="ACL43909.1"/>
    <property type="molecule type" value="Genomic_DNA"/>
</dbReference>
<dbReference type="PANTHER" id="PTHR35936:SF19">
    <property type="entry name" value="AMINO-ACID-BINDING PROTEIN YXEM-RELATED"/>
    <property type="match status" value="1"/>
</dbReference>
<dbReference type="STRING" id="395961.Cyan7425_1539"/>
<dbReference type="SMART" id="SM00062">
    <property type="entry name" value="PBPb"/>
    <property type="match status" value="1"/>
</dbReference>
<dbReference type="PANTHER" id="PTHR35936">
    <property type="entry name" value="MEMBRANE-BOUND LYTIC MUREIN TRANSGLYCOSYLASE F"/>
    <property type="match status" value="1"/>
</dbReference>
<organism evidence="3">
    <name type="scientific">Cyanothece sp. (strain PCC 7425 / ATCC 29141)</name>
    <dbReference type="NCBI Taxonomy" id="395961"/>
    <lineage>
        <taxon>Bacteria</taxon>
        <taxon>Bacillati</taxon>
        <taxon>Cyanobacteriota</taxon>
        <taxon>Cyanophyceae</taxon>
        <taxon>Gomontiellales</taxon>
        <taxon>Cyanothecaceae</taxon>
        <taxon>Cyanothece</taxon>
    </lineage>
</organism>
<feature type="domain" description="Solute-binding protein family 3/N-terminal" evidence="2">
    <location>
        <begin position="66"/>
        <end position="298"/>
    </location>
</feature>
<name>B8HPP8_CYAP4</name>
<dbReference type="KEGG" id="cyn:Cyan7425_1539"/>
<dbReference type="PROSITE" id="PS51318">
    <property type="entry name" value="TAT"/>
    <property type="match status" value="1"/>
</dbReference>
<evidence type="ECO:0000313" key="3">
    <source>
        <dbReference type="EMBL" id="ACL43909.1"/>
    </source>
</evidence>
<dbReference type="PROSITE" id="PS51257">
    <property type="entry name" value="PROKAR_LIPOPROTEIN"/>
    <property type="match status" value="1"/>
</dbReference>
<dbReference type="Pfam" id="PF00497">
    <property type="entry name" value="SBP_bac_3"/>
    <property type="match status" value="1"/>
</dbReference>
<proteinExistence type="predicted"/>
<dbReference type="InterPro" id="IPR001638">
    <property type="entry name" value="Solute-binding_3/MltF_N"/>
</dbReference>
<dbReference type="SUPFAM" id="SSF53850">
    <property type="entry name" value="Periplasmic binding protein-like II"/>
    <property type="match status" value="1"/>
</dbReference>
<protein>
    <submittedName>
        <fullName evidence="3">Extracellular solute-binding protein family 3</fullName>
    </submittedName>
</protein>
<dbReference type="InterPro" id="IPR006311">
    <property type="entry name" value="TAT_signal"/>
</dbReference>
<dbReference type="Gene3D" id="3.40.190.10">
    <property type="entry name" value="Periplasmic binding protein-like II"/>
    <property type="match status" value="2"/>
</dbReference>
<keyword evidence="1" id="KW-0732">Signal</keyword>
<gene>
    <name evidence="3" type="ordered locus">Cyan7425_1539</name>
</gene>
<dbReference type="AlphaFoldDB" id="B8HPP8"/>
<dbReference type="eggNOG" id="COG0834">
    <property type="taxonomic scope" value="Bacteria"/>
</dbReference>
<sequence>MMKRRKFLRRIGQTSGLFLLGAGMQPVLLSCAGNVSTPVASPSSTQATSISSSGLRSPGLLQWGSDSVAGAPYVFNNPTNPSQLIGYEVEIAEAIAQLMGAKATQVQTNYPQLAAALDAKRFDFILNGWEVTPDREKTQIFSQPYYRYGQQIVVRSDDPRFKDVNETSDFTLKDLAGMAVGTGLGFKAEEILRADPQIKTRAYDGNLPFDDLAQKRIDAILIDIPMVAYYVLGAGPEGKPNSALKPVGKPLYLNNYVIAFNKSDPKAATLQQEIDQALQTLKQDGTLKAIYQRWKLWNDQQAEIGIT</sequence>
<reference evidence="3" key="1">
    <citation type="submission" date="2009-01" db="EMBL/GenBank/DDBJ databases">
        <title>Complete sequence of chromosome Cyanothece sp. PCC 7425.</title>
        <authorList>
            <consortium name="US DOE Joint Genome Institute"/>
            <person name="Lucas S."/>
            <person name="Copeland A."/>
            <person name="Lapidus A."/>
            <person name="Glavina del Rio T."/>
            <person name="Dalin E."/>
            <person name="Tice H."/>
            <person name="Bruce D."/>
            <person name="Goodwin L."/>
            <person name="Pitluck S."/>
            <person name="Sims D."/>
            <person name="Meineke L."/>
            <person name="Brettin T."/>
            <person name="Detter J.C."/>
            <person name="Han C."/>
            <person name="Larimer F."/>
            <person name="Land M."/>
            <person name="Hauser L."/>
            <person name="Kyrpides N."/>
            <person name="Ovchinnikova G."/>
            <person name="Liberton M."/>
            <person name="Stoeckel J."/>
            <person name="Banerjee A."/>
            <person name="Singh A."/>
            <person name="Page L."/>
            <person name="Sato H."/>
            <person name="Zhao L."/>
            <person name="Sherman L."/>
            <person name="Pakrasi H."/>
            <person name="Richardson P."/>
        </authorList>
    </citation>
    <scope>NUCLEOTIDE SEQUENCE</scope>
    <source>
        <strain evidence="3">PCC 7425</strain>
    </source>
</reference>
<evidence type="ECO:0000259" key="2">
    <source>
        <dbReference type="SMART" id="SM00062"/>
    </source>
</evidence>
<dbReference type="CDD" id="cd13530">
    <property type="entry name" value="PBP2_peptides_like"/>
    <property type="match status" value="1"/>
</dbReference>
<evidence type="ECO:0000256" key="1">
    <source>
        <dbReference type="ARBA" id="ARBA00022729"/>
    </source>
</evidence>
<dbReference type="HOGENOM" id="CLU_019602_18_5_3"/>